<evidence type="ECO:0000313" key="7">
    <source>
        <dbReference type="Proteomes" id="UP000076476"/>
    </source>
</evidence>
<gene>
    <name evidence="6" type="ORF">AZI98_11205</name>
</gene>
<reference evidence="6 7" key="1">
    <citation type="submission" date="2016-04" db="EMBL/GenBank/DDBJ databases">
        <title>Draft genome sequence of Aeribacillus pallidus 8m3 from petroleum reservoir.</title>
        <authorList>
            <person name="Poltaraus A.B."/>
            <person name="Nazina T.N."/>
            <person name="Tourova T.P."/>
            <person name="Malakho S.M."/>
            <person name="Korshunova A.V."/>
            <person name="Sokolova D.S."/>
        </authorList>
    </citation>
    <scope>NUCLEOTIDE SEQUENCE [LARGE SCALE GENOMIC DNA]</scope>
    <source>
        <strain evidence="6 7">8m3</strain>
    </source>
</reference>
<evidence type="ECO:0000259" key="4">
    <source>
        <dbReference type="Pfam" id="PF00465"/>
    </source>
</evidence>
<dbReference type="EMBL" id="LWBR01000033">
    <property type="protein sequence ID" value="KZN95948.1"/>
    <property type="molecule type" value="Genomic_DNA"/>
</dbReference>
<evidence type="ECO:0000256" key="2">
    <source>
        <dbReference type="ARBA" id="ARBA00023002"/>
    </source>
</evidence>
<keyword evidence="3" id="KW-0520">NAD</keyword>
<feature type="domain" description="Fe-containing alcohol dehydrogenase-like C-terminal" evidence="5">
    <location>
        <begin position="195"/>
        <end position="391"/>
    </location>
</feature>
<comment type="similarity">
    <text evidence="1">Belongs to the iron-containing alcohol dehydrogenase family.</text>
</comment>
<dbReference type="InterPro" id="IPR056798">
    <property type="entry name" value="ADH_Fe_C"/>
</dbReference>
<protein>
    <submittedName>
        <fullName evidence="6">Uncharacterized protein</fullName>
    </submittedName>
</protein>
<comment type="caution">
    <text evidence="6">The sequence shown here is derived from an EMBL/GenBank/DDBJ whole genome shotgun (WGS) entry which is preliminary data.</text>
</comment>
<dbReference type="PANTHER" id="PTHR11496">
    <property type="entry name" value="ALCOHOL DEHYDROGENASE"/>
    <property type="match status" value="1"/>
</dbReference>
<evidence type="ECO:0000256" key="1">
    <source>
        <dbReference type="ARBA" id="ARBA00007358"/>
    </source>
</evidence>
<dbReference type="PANTHER" id="PTHR11496:SF102">
    <property type="entry name" value="ALCOHOL DEHYDROGENASE 4"/>
    <property type="match status" value="1"/>
</dbReference>
<dbReference type="InterPro" id="IPR039697">
    <property type="entry name" value="Alcohol_dehydrogenase_Fe"/>
</dbReference>
<dbReference type="STRING" id="33936.AZI98_11205"/>
<evidence type="ECO:0000259" key="5">
    <source>
        <dbReference type="Pfam" id="PF25137"/>
    </source>
</evidence>
<dbReference type="AlphaFoldDB" id="A0A165XET3"/>
<evidence type="ECO:0000256" key="3">
    <source>
        <dbReference type="ARBA" id="ARBA00023027"/>
    </source>
</evidence>
<dbReference type="RefSeq" id="WP_082830334.1">
    <property type="nucleotide sequence ID" value="NZ_LWBR01000033.1"/>
</dbReference>
<dbReference type="PROSITE" id="PS00913">
    <property type="entry name" value="ADH_IRON_1"/>
    <property type="match status" value="1"/>
</dbReference>
<evidence type="ECO:0000313" key="6">
    <source>
        <dbReference type="EMBL" id="KZN95948.1"/>
    </source>
</evidence>
<name>A0A165XET3_9BACI</name>
<dbReference type="Gene3D" id="3.40.50.1970">
    <property type="match status" value="1"/>
</dbReference>
<keyword evidence="7" id="KW-1185">Reference proteome</keyword>
<dbReference type="Pfam" id="PF25137">
    <property type="entry name" value="ADH_Fe_C"/>
    <property type="match status" value="1"/>
</dbReference>
<proteinExistence type="inferred from homology"/>
<dbReference type="Gene3D" id="1.20.1090.10">
    <property type="entry name" value="Dehydroquinate synthase-like - alpha domain"/>
    <property type="match status" value="1"/>
</dbReference>
<accession>A0A165XET3</accession>
<dbReference type="Pfam" id="PF00465">
    <property type="entry name" value="Fe-ADH"/>
    <property type="match status" value="1"/>
</dbReference>
<dbReference type="OrthoDB" id="9815791at2"/>
<dbReference type="GO" id="GO:0046872">
    <property type="term" value="F:metal ion binding"/>
    <property type="evidence" value="ECO:0007669"/>
    <property type="project" value="InterPro"/>
</dbReference>
<sequence length="394" mass="42815">MSLQNQSFSLTIPINIKYGLNVVQNELAKAIKSENKEKVLIVSDKGLVKAGLIDQLTTTLNENGIQSTIYSDVEPNPTADSVMDGLKVYTEKGCEMIIAVGGGSAMDYAKALAVVATHPGHIIEYTVGGKEITNNLPLIYAIPTTVGTGSEVTAVSVLTDSSAGRKIGVVSPYIVPNIAFIDPTLTYSLPRQHVAATGCDALVHAIESYTSISANPITDGLALQAIRMIAYNLPQTYAHEDNIEARAQVHLASTIAGVAFWYSGLGIVHSCSHPMSARYHVPHGLANAILLPYVVEHNLISNVKKYAEIARIFEPKLVLEDDMNAAKKLVPILREFLNLLDIPKDFSYLGIDFTEEAIDQLAEDAMNDHGTVHFNPRKAYKEDIINIYKKVLKS</sequence>
<dbReference type="GO" id="GO:0004022">
    <property type="term" value="F:alcohol dehydrogenase (NAD+) activity"/>
    <property type="evidence" value="ECO:0007669"/>
    <property type="project" value="TreeGrafter"/>
</dbReference>
<dbReference type="Proteomes" id="UP000076476">
    <property type="component" value="Unassembled WGS sequence"/>
</dbReference>
<organism evidence="6 7">
    <name type="scientific">Aeribacillus pallidus</name>
    <dbReference type="NCBI Taxonomy" id="33936"/>
    <lineage>
        <taxon>Bacteria</taxon>
        <taxon>Bacillati</taxon>
        <taxon>Bacillota</taxon>
        <taxon>Bacilli</taxon>
        <taxon>Bacillales</taxon>
        <taxon>Bacillaceae</taxon>
        <taxon>Aeribacillus</taxon>
    </lineage>
</organism>
<dbReference type="FunFam" id="1.20.1090.10:FF:000001">
    <property type="entry name" value="Aldehyde-alcohol dehydrogenase"/>
    <property type="match status" value="1"/>
</dbReference>
<dbReference type="SUPFAM" id="SSF56796">
    <property type="entry name" value="Dehydroquinate synthase-like"/>
    <property type="match status" value="1"/>
</dbReference>
<dbReference type="CDD" id="cd08176">
    <property type="entry name" value="LPO"/>
    <property type="match status" value="1"/>
</dbReference>
<dbReference type="FunFam" id="3.40.50.1970:FF:000003">
    <property type="entry name" value="Alcohol dehydrogenase, iron-containing"/>
    <property type="match status" value="1"/>
</dbReference>
<feature type="domain" description="Alcohol dehydrogenase iron-type/glycerol dehydrogenase GldA" evidence="4">
    <location>
        <begin position="25"/>
        <end position="183"/>
    </location>
</feature>
<keyword evidence="2" id="KW-0560">Oxidoreductase</keyword>
<dbReference type="InterPro" id="IPR001670">
    <property type="entry name" value="ADH_Fe/GldA"/>
</dbReference>
<dbReference type="InterPro" id="IPR018211">
    <property type="entry name" value="ADH_Fe_CS"/>
</dbReference>